<protein>
    <recommendedName>
        <fullName evidence="6">Late embryogenesis abundant protein LEA-2 subgroup domain-containing protein</fullName>
    </recommendedName>
</protein>
<dbReference type="GO" id="GO:0005886">
    <property type="term" value="C:plasma membrane"/>
    <property type="evidence" value="ECO:0007669"/>
    <property type="project" value="TreeGrafter"/>
</dbReference>
<evidence type="ECO:0000256" key="5">
    <source>
        <dbReference type="SAM" id="Phobius"/>
    </source>
</evidence>
<evidence type="ECO:0000256" key="3">
    <source>
        <dbReference type="ARBA" id="ARBA00022989"/>
    </source>
</evidence>
<dbReference type="GO" id="GO:0009506">
    <property type="term" value="C:plasmodesma"/>
    <property type="evidence" value="ECO:0007669"/>
    <property type="project" value="TreeGrafter"/>
</dbReference>
<evidence type="ECO:0000256" key="2">
    <source>
        <dbReference type="ARBA" id="ARBA00022692"/>
    </source>
</evidence>
<evidence type="ECO:0000256" key="1">
    <source>
        <dbReference type="ARBA" id="ARBA00004167"/>
    </source>
</evidence>
<dbReference type="PANTHER" id="PTHR31415:SF3">
    <property type="entry name" value="LATE EMBRYOGENESIS ABUNDANT (LEA) HYDROXYPROLINE-RICH GLYCOPROTEIN FAMILY"/>
    <property type="match status" value="1"/>
</dbReference>
<dbReference type="OrthoDB" id="779224at2759"/>
<dbReference type="AlphaFoldDB" id="A0A0L9U079"/>
<evidence type="ECO:0000313" key="8">
    <source>
        <dbReference type="EMBL" id="KOM36161.1"/>
    </source>
</evidence>
<evidence type="ECO:0000256" key="4">
    <source>
        <dbReference type="ARBA" id="ARBA00023136"/>
    </source>
</evidence>
<evidence type="ECO:0000313" key="7">
    <source>
        <dbReference type="EMBL" id="KAG2401400.1"/>
    </source>
</evidence>
<proteinExistence type="predicted"/>
<dbReference type="OMA" id="TVNSQRW"/>
<comment type="subcellular location">
    <subcellularLocation>
        <location evidence="1">Membrane</location>
        <topology evidence="1">Single-pass membrane protein</topology>
    </subcellularLocation>
</comment>
<reference evidence="9" key="1">
    <citation type="journal article" date="2015" name="Proc. Natl. Acad. Sci. U.S.A.">
        <title>Genome sequencing of adzuki bean (Vigna angularis) provides insight into high starch and low fat accumulation and domestication.</title>
        <authorList>
            <person name="Yang K."/>
            <person name="Tian Z."/>
            <person name="Chen C."/>
            <person name="Luo L."/>
            <person name="Zhao B."/>
            <person name="Wang Z."/>
            <person name="Yu L."/>
            <person name="Li Y."/>
            <person name="Sun Y."/>
            <person name="Li W."/>
            <person name="Chen Y."/>
            <person name="Li Y."/>
            <person name="Zhang Y."/>
            <person name="Ai D."/>
            <person name="Zhao J."/>
            <person name="Shang C."/>
            <person name="Ma Y."/>
            <person name="Wu B."/>
            <person name="Wang M."/>
            <person name="Gao L."/>
            <person name="Sun D."/>
            <person name="Zhang P."/>
            <person name="Guo F."/>
            <person name="Wang W."/>
            <person name="Li Y."/>
            <person name="Wang J."/>
            <person name="Varshney R.K."/>
            <person name="Wang J."/>
            <person name="Ling H.Q."/>
            <person name="Wan P."/>
        </authorList>
    </citation>
    <scope>NUCLEOTIDE SEQUENCE</scope>
    <source>
        <strain evidence="9">cv. Jingnong 6</strain>
    </source>
</reference>
<dbReference type="EMBL" id="CM003372">
    <property type="protein sequence ID" value="KOM36161.1"/>
    <property type="molecule type" value="Genomic_DNA"/>
</dbReference>
<evidence type="ECO:0000313" key="9">
    <source>
        <dbReference type="Proteomes" id="UP000053144"/>
    </source>
</evidence>
<evidence type="ECO:0000313" key="10">
    <source>
        <dbReference type="Proteomes" id="UP000743370"/>
    </source>
</evidence>
<name>A0A0L9U079_PHAAN</name>
<keyword evidence="4 5" id="KW-0472">Membrane</keyword>
<sequence>MHNNDHIPVHHVHGPNPKPMKLNRHHSVRYYVHRVHESLTTRVSKMICATFLGLLFIVGLITFILWLSLRPHRPRFHIHQFNMPGLTQNSGFQNAVITFNVTARNANQNIGVNYESMDGAVFYRDQKIGYTPLLFPFYQEPKNTTEVDGELSGASLTVSSDSWSEFQNDRADGSVVFRLELTSVIRFKISSWESKRHTMHANCDVGVGSDGTLMTNFKDKRCPVYFS</sequence>
<dbReference type="Proteomes" id="UP000743370">
    <property type="component" value="Unassembled WGS sequence"/>
</dbReference>
<accession>A0A0L9U079</accession>
<feature type="transmembrane region" description="Helical" evidence="5">
    <location>
        <begin position="43"/>
        <end position="67"/>
    </location>
</feature>
<reference evidence="8" key="2">
    <citation type="submission" date="2015-02" db="EMBL/GenBank/DDBJ databases">
        <authorList>
            <person name="Chooi Y.-H."/>
        </authorList>
    </citation>
    <scope>NUCLEOTIDE SEQUENCE</scope>
    <source>
        <tissue evidence="8">Seedling</tissue>
    </source>
</reference>
<dbReference type="Pfam" id="PF03168">
    <property type="entry name" value="LEA_2"/>
    <property type="match status" value="1"/>
</dbReference>
<dbReference type="InterPro" id="IPR044839">
    <property type="entry name" value="NDR1-like"/>
</dbReference>
<reference evidence="7 10" key="3">
    <citation type="submission" date="2020-05" db="EMBL/GenBank/DDBJ databases">
        <title>Vigna angularis (adzuki bean) Var. LongXiaoDou No. 4 denovo assembly.</title>
        <authorList>
            <person name="Xiang H."/>
        </authorList>
    </citation>
    <scope>NUCLEOTIDE SEQUENCE [LARGE SCALE GENOMIC DNA]</scope>
    <source>
        <tissue evidence="7">Leaf</tissue>
    </source>
</reference>
<dbReference type="Gramene" id="KOM36161">
    <property type="protein sequence ID" value="KOM36161"/>
    <property type="gene ID" value="LR48_Vigan02g231100"/>
</dbReference>
<dbReference type="GO" id="GO:0098542">
    <property type="term" value="P:defense response to other organism"/>
    <property type="evidence" value="ECO:0007669"/>
    <property type="project" value="InterPro"/>
</dbReference>
<keyword evidence="3 5" id="KW-1133">Transmembrane helix</keyword>
<dbReference type="Proteomes" id="UP000053144">
    <property type="component" value="Chromosome 2"/>
</dbReference>
<dbReference type="InterPro" id="IPR004864">
    <property type="entry name" value="LEA_2"/>
</dbReference>
<feature type="domain" description="Late embryogenesis abundant protein LEA-2 subgroup" evidence="6">
    <location>
        <begin position="101"/>
        <end position="203"/>
    </location>
</feature>
<evidence type="ECO:0000259" key="6">
    <source>
        <dbReference type="Pfam" id="PF03168"/>
    </source>
</evidence>
<dbReference type="EMBL" id="JABFOF010000003">
    <property type="protein sequence ID" value="KAG2401400.1"/>
    <property type="molecule type" value="Genomic_DNA"/>
</dbReference>
<gene>
    <name evidence="7" type="ORF">HKW66_Vig0195640</name>
    <name evidence="8" type="ORF">LR48_Vigan02g231100</name>
</gene>
<dbReference type="KEGG" id="var:108325591"/>
<dbReference type="STRING" id="3914.A0A0L9U079"/>
<dbReference type="PANTHER" id="PTHR31415">
    <property type="entry name" value="OS05G0367900 PROTEIN"/>
    <property type="match status" value="1"/>
</dbReference>
<keyword evidence="2 5" id="KW-0812">Transmembrane</keyword>
<organism evidence="8 9">
    <name type="scientific">Phaseolus angularis</name>
    <name type="common">Azuki bean</name>
    <name type="synonym">Vigna angularis</name>
    <dbReference type="NCBI Taxonomy" id="3914"/>
    <lineage>
        <taxon>Eukaryota</taxon>
        <taxon>Viridiplantae</taxon>
        <taxon>Streptophyta</taxon>
        <taxon>Embryophyta</taxon>
        <taxon>Tracheophyta</taxon>
        <taxon>Spermatophyta</taxon>
        <taxon>Magnoliopsida</taxon>
        <taxon>eudicotyledons</taxon>
        <taxon>Gunneridae</taxon>
        <taxon>Pentapetalae</taxon>
        <taxon>rosids</taxon>
        <taxon>fabids</taxon>
        <taxon>Fabales</taxon>
        <taxon>Fabaceae</taxon>
        <taxon>Papilionoideae</taxon>
        <taxon>50 kb inversion clade</taxon>
        <taxon>NPAAA clade</taxon>
        <taxon>indigoferoid/millettioid clade</taxon>
        <taxon>Phaseoleae</taxon>
        <taxon>Vigna</taxon>
    </lineage>
</organism>